<dbReference type="Pfam" id="PF01915">
    <property type="entry name" value="Glyco_hydro_3_C"/>
    <property type="match status" value="1"/>
</dbReference>
<evidence type="ECO:0000313" key="5">
    <source>
        <dbReference type="EMBL" id="MDV7216186.1"/>
    </source>
</evidence>
<dbReference type="InterPro" id="IPR050288">
    <property type="entry name" value="Cellulose_deg_GH3"/>
</dbReference>
<feature type="compositionally biased region" description="Low complexity" evidence="3">
    <location>
        <begin position="1"/>
        <end position="19"/>
    </location>
</feature>
<feature type="region of interest" description="Disordered" evidence="3">
    <location>
        <begin position="1"/>
        <end position="21"/>
    </location>
</feature>
<dbReference type="Pfam" id="PF14310">
    <property type="entry name" value="Fn3-like"/>
    <property type="match status" value="1"/>
</dbReference>
<proteinExistence type="inferred from homology"/>
<gene>
    <name evidence="5" type="ORF">R5A26_09490</name>
</gene>
<dbReference type="Proteomes" id="UP001187346">
    <property type="component" value="Unassembled WGS sequence"/>
</dbReference>
<dbReference type="InterPro" id="IPR001764">
    <property type="entry name" value="Glyco_hydro_3_N"/>
</dbReference>
<dbReference type="SMART" id="SM01217">
    <property type="entry name" value="Fn3_like"/>
    <property type="match status" value="1"/>
</dbReference>
<protein>
    <submittedName>
        <fullName evidence="5">Glycoside hydrolase family 3 C-terminal domain-containing protein</fullName>
    </submittedName>
</protein>
<dbReference type="Pfam" id="PF00933">
    <property type="entry name" value="Glyco_hydro_3"/>
    <property type="match status" value="1"/>
</dbReference>
<dbReference type="InterPro" id="IPR017853">
    <property type="entry name" value="GH"/>
</dbReference>
<dbReference type="InterPro" id="IPR026891">
    <property type="entry name" value="Fn3-like"/>
</dbReference>
<name>A0ABU4F895_9ACTN</name>
<evidence type="ECO:0000256" key="3">
    <source>
        <dbReference type="SAM" id="MobiDB-lite"/>
    </source>
</evidence>
<evidence type="ECO:0000313" key="6">
    <source>
        <dbReference type="Proteomes" id="UP001187346"/>
    </source>
</evidence>
<dbReference type="SUPFAM" id="SSF52279">
    <property type="entry name" value="Beta-D-glucan exohydrolase, C-terminal domain"/>
    <property type="match status" value="1"/>
</dbReference>
<comment type="caution">
    <text evidence="5">The sequence shown here is derived from an EMBL/GenBank/DDBJ whole genome shotgun (WGS) entry which is preliminary data.</text>
</comment>
<dbReference type="InterPro" id="IPR002772">
    <property type="entry name" value="Glyco_hydro_3_C"/>
</dbReference>
<dbReference type="InterPro" id="IPR013783">
    <property type="entry name" value="Ig-like_fold"/>
</dbReference>
<evidence type="ECO:0000256" key="2">
    <source>
        <dbReference type="ARBA" id="ARBA00022801"/>
    </source>
</evidence>
<dbReference type="Gene3D" id="3.20.20.300">
    <property type="entry name" value="Glycoside hydrolase, family 3, N-terminal domain"/>
    <property type="match status" value="1"/>
</dbReference>
<comment type="similarity">
    <text evidence="1">Belongs to the glycosyl hydrolase 3 family.</text>
</comment>
<dbReference type="PRINTS" id="PR00133">
    <property type="entry name" value="GLHYDRLASE3"/>
</dbReference>
<dbReference type="Gene3D" id="2.60.120.260">
    <property type="entry name" value="Galactose-binding domain-like"/>
    <property type="match status" value="1"/>
</dbReference>
<dbReference type="PANTHER" id="PTHR42715:SF10">
    <property type="entry name" value="BETA-GLUCOSIDASE"/>
    <property type="match status" value="1"/>
</dbReference>
<dbReference type="RefSeq" id="WP_317770846.1">
    <property type="nucleotide sequence ID" value="NZ_JAWMAJ010000023.1"/>
</dbReference>
<dbReference type="Gene3D" id="3.40.50.1700">
    <property type="entry name" value="Glycoside hydrolase family 3 C-terminal domain"/>
    <property type="match status" value="1"/>
</dbReference>
<accession>A0ABU4F895</accession>
<dbReference type="InterPro" id="IPR036881">
    <property type="entry name" value="Glyco_hydro_3_C_sf"/>
</dbReference>
<dbReference type="GO" id="GO:0016787">
    <property type="term" value="F:hydrolase activity"/>
    <property type="evidence" value="ECO:0007669"/>
    <property type="project" value="UniProtKB-KW"/>
</dbReference>
<sequence>MTRQPTTDAPSTSSTPSATDEAELARRLGALTLEQKVRLLTGADFWSLHPEPAVGLRRLVVSDGPAGVRGELWDERSPSANVPSPTALAATWDEPLVERLGGLLANEARGKGVDVLLAPTVNLHRTPYGGRHFECFSEDPLLTARIGVAYVQGVQGGGVAATVKHFVGNDSETQRMTLDARIGERALRELYLAPFERIVGEGRVWAVMAAYNGVNGHPMTESPLLRQVLHDDWDFDGLVMSDWFAARTTEPSARAALDLVMPGPIGPWGDALVAAVRKGKVEEVLVDDKVLRLLRLAARVGALSDIPTTATPLHHDAASVATRLRETAAAGFVLARNEDAQLPLDRAALSRVAVLGPNAAAARTLGGGSATVFPPYTVSPLDGIRAALGDGVEVTHGVGVTPQTRVPAAALAHLRHPDGSGEGVEVSFLGEDGTLLGSERRSGGAYTWMGSYGPGVPIGEVARVEVRTVIRATDAGRYTVGGSGIGRFRMSVAGVEVFDVRLQLPPGADLVEGLMTPPQRLHTVDLAAGEETEVVLTHDILTHDILTHDTVTHEVDSSDDALGDAVTMFQLNLQPPHGSDDEEIERAVALAREADVAVVVVGTTEEVESEGFDRDSLALPGRQDELVRRVAEANLRTVVVVNSGAPVLLPWSEEVAAVLLAWFPGQEFGNALADVLLGVAEPGGRLPTGWPVSEEGLPATEPVDGVLAYDEGLFIGYRGDGRTGWQPPRYAFGHGLGYTTWDYVSIEAPGELPSGADLTVDVRIRNSGTRHGKEVVQVYAGRPGGAVERPLRWLAGFAVVEAAPGEEVVATVTVAARAFEHWDTEGGGWAVELGTFTLVAGPSSATLPLAADIAVGNS</sequence>
<keyword evidence="6" id="KW-1185">Reference proteome</keyword>
<dbReference type="InterPro" id="IPR036962">
    <property type="entry name" value="Glyco_hydro_3_N_sf"/>
</dbReference>
<organism evidence="5 6">
    <name type="scientific">Streptomyces prunicolor</name>
    <dbReference type="NCBI Taxonomy" id="67348"/>
    <lineage>
        <taxon>Bacteria</taxon>
        <taxon>Bacillati</taxon>
        <taxon>Actinomycetota</taxon>
        <taxon>Actinomycetes</taxon>
        <taxon>Kitasatosporales</taxon>
        <taxon>Streptomycetaceae</taxon>
        <taxon>Streptomyces</taxon>
    </lineage>
</organism>
<evidence type="ECO:0000259" key="4">
    <source>
        <dbReference type="SMART" id="SM01217"/>
    </source>
</evidence>
<dbReference type="Gene3D" id="2.60.40.10">
    <property type="entry name" value="Immunoglobulins"/>
    <property type="match status" value="1"/>
</dbReference>
<reference evidence="5 6" key="1">
    <citation type="submission" date="2023-10" db="EMBL/GenBank/DDBJ databases">
        <title>Characterization of rhizosphere-enriched actinobacteria from wheat plants lab-grown on chernevaya soil.</title>
        <authorList>
            <person name="Tikhonova E.N."/>
            <person name="Konopkin A."/>
            <person name="Kravchenko I.K."/>
        </authorList>
    </citation>
    <scope>NUCLEOTIDE SEQUENCE [LARGE SCALE GENOMIC DNA]</scope>
    <source>
        <strain evidence="5 6">RR29</strain>
    </source>
</reference>
<evidence type="ECO:0000256" key="1">
    <source>
        <dbReference type="ARBA" id="ARBA00005336"/>
    </source>
</evidence>
<dbReference type="EMBL" id="JAWMAJ010000023">
    <property type="protein sequence ID" value="MDV7216186.1"/>
    <property type="molecule type" value="Genomic_DNA"/>
</dbReference>
<dbReference type="PANTHER" id="PTHR42715">
    <property type="entry name" value="BETA-GLUCOSIDASE"/>
    <property type="match status" value="1"/>
</dbReference>
<dbReference type="SUPFAM" id="SSF51445">
    <property type="entry name" value="(Trans)glycosidases"/>
    <property type="match status" value="1"/>
</dbReference>
<feature type="domain" description="Fibronectin type III-like" evidence="4">
    <location>
        <begin position="774"/>
        <end position="844"/>
    </location>
</feature>
<keyword evidence="2 5" id="KW-0378">Hydrolase</keyword>